<dbReference type="PANTHER" id="PTHR34351">
    <property type="entry name" value="SLR1927 PROTEIN-RELATED"/>
    <property type="match status" value="1"/>
</dbReference>
<dbReference type="RefSeq" id="WP_121203622.1">
    <property type="nucleotide sequence ID" value="NZ_RBZP01000003.1"/>
</dbReference>
<evidence type="ECO:0000259" key="2">
    <source>
        <dbReference type="Pfam" id="PF01882"/>
    </source>
</evidence>
<dbReference type="Pfam" id="PF01882">
    <property type="entry name" value="DUF58"/>
    <property type="match status" value="1"/>
</dbReference>
<keyword evidence="1" id="KW-0812">Transmembrane</keyword>
<keyword evidence="1" id="KW-1133">Transmembrane helix</keyword>
<dbReference type="AlphaFoldDB" id="A0A495A4G8"/>
<dbReference type="Proteomes" id="UP000269301">
    <property type="component" value="Unassembled WGS sequence"/>
</dbReference>
<comment type="caution">
    <text evidence="3">The sequence shown here is derived from an EMBL/GenBank/DDBJ whole genome shotgun (WGS) entry which is preliminary data.</text>
</comment>
<gene>
    <name evidence="3" type="ORF">D8M06_06615</name>
</gene>
<dbReference type="OrthoDB" id="140416at2"/>
<accession>A0A495A4G8</accession>
<dbReference type="InterPro" id="IPR002881">
    <property type="entry name" value="DUF58"/>
</dbReference>
<keyword evidence="4" id="KW-1185">Reference proteome</keyword>
<feature type="transmembrane region" description="Helical" evidence="1">
    <location>
        <begin position="33"/>
        <end position="53"/>
    </location>
</feature>
<keyword evidence="1" id="KW-0472">Membrane</keyword>
<evidence type="ECO:0000256" key="1">
    <source>
        <dbReference type="SAM" id="Phobius"/>
    </source>
</evidence>
<protein>
    <submittedName>
        <fullName evidence="3">DUF58 domain-containing protein</fullName>
    </submittedName>
</protein>
<reference evidence="3 4" key="1">
    <citation type="journal article" date="2016" name="Int. J. Syst. Evol. Microbiol.">
        <title>Oceanobacillus halophilus sp. nov., a novel moderately halophilic bacterium from a hypersaline lake.</title>
        <authorList>
            <person name="Amoozegar M.A."/>
            <person name="Bagheri M."/>
            <person name="Makhdoumi A."/>
            <person name="Nikou M.M."/>
            <person name="Fazeli S.A.S."/>
            <person name="Schumann P."/>
            <person name="Sproer C."/>
            <person name="Sanchez-Porro C."/>
            <person name="Ventosa A."/>
        </authorList>
    </citation>
    <scope>NUCLEOTIDE SEQUENCE [LARGE SCALE GENOMIC DNA]</scope>
    <source>
        <strain evidence="3 4">DSM 23996</strain>
    </source>
</reference>
<organism evidence="3 4">
    <name type="scientific">Oceanobacillus halophilus</name>
    <dbReference type="NCBI Taxonomy" id="930130"/>
    <lineage>
        <taxon>Bacteria</taxon>
        <taxon>Bacillati</taxon>
        <taxon>Bacillota</taxon>
        <taxon>Bacilli</taxon>
        <taxon>Bacillales</taxon>
        <taxon>Bacillaceae</taxon>
        <taxon>Oceanobacillus</taxon>
    </lineage>
</organism>
<evidence type="ECO:0000313" key="4">
    <source>
        <dbReference type="Proteomes" id="UP000269301"/>
    </source>
</evidence>
<dbReference type="EMBL" id="RBZP01000003">
    <property type="protein sequence ID" value="RKQ34589.1"/>
    <property type="molecule type" value="Genomic_DNA"/>
</dbReference>
<dbReference type="PANTHER" id="PTHR34351:SF2">
    <property type="entry name" value="DUF58 DOMAIN-CONTAINING PROTEIN"/>
    <property type="match status" value="1"/>
</dbReference>
<name>A0A495A4G8_9BACI</name>
<feature type="transmembrane region" description="Helical" evidence="1">
    <location>
        <begin position="7"/>
        <end position="27"/>
    </location>
</feature>
<proteinExistence type="predicted"/>
<sequence length="425" mass="48798">MKKSLKLLGNLLFVVILIAILFSYAMFQGGFVSWFLFSGFLPILLYQLGFLLYPINNWKVSRQLSHQVIRAGDGVSVMIRIQRRFPFPIYYCTLEETFSESLNKMDSGHAKYHLMDQPNKLILPRKIKKAVFPGFKRTILIDYSLSQIPRGEHQLKAIRVRTGDIFGFVKKEQIFTVKNKLVATPNQLPVRITETISNFEQGTVSSISNTITNTNVAAGVREYEPGDRFSWIDWKQTARKNTVMTKEFEQEKSTNILLILDNCYYASLNPLAYEASVEITLSLVEAIRKKNTEVSLLSVGGDKQKISYFPMHQDRVSKNLIADHLTRVHPTGNLPFVRQLKEQIMRIGNGDIVFLITTNMDEEFKQTVQQINRRMKYVQVIYIQSSSYITEIQQQIIGQLQIEGIGMQVITEVNLVNKPIEVTLK</sequence>
<feature type="domain" description="DUF58" evidence="2">
    <location>
        <begin position="220"/>
        <end position="380"/>
    </location>
</feature>
<evidence type="ECO:0000313" key="3">
    <source>
        <dbReference type="EMBL" id="RKQ34589.1"/>
    </source>
</evidence>